<reference evidence="2" key="1">
    <citation type="submission" date="2009-07" db="EMBL/GenBank/DDBJ databases">
        <title>Complete genome sequence of Zobellia galactanivorans Dsij.</title>
        <authorList>
            <consortium name="Genoscope - CEA"/>
        </authorList>
    </citation>
    <scope>NUCLEOTIDE SEQUENCE [LARGE SCALE GENOMIC DNA]</scope>
    <source>
        <strain evidence="2">DSM 12802 / CCUG 47099 / CIP 106680 / NCIMB 13871 / Dsij</strain>
    </source>
</reference>
<dbReference type="STRING" id="63186.ZOBELLIA_3619"/>
<reference evidence="1 2" key="2">
    <citation type="journal article" date="2012" name="Environ. Microbiol.">
        <title>Characterization of the first alginolytic operons in a marine bacterium: from their emergence in marine Flavobacteriia to their independent transfers to marine Proteobacteria and human gut Bacteroides.</title>
        <authorList>
            <person name="Thomas F."/>
            <person name="Barbeyron T."/>
            <person name="Tonon T."/>
            <person name="Genicot S."/>
            <person name="Czjzek M."/>
            <person name="Michel G."/>
        </authorList>
    </citation>
    <scope>NUCLEOTIDE SEQUENCE [LARGE SCALE GENOMIC DNA]</scope>
    <source>
        <strain evidence="2">DSM 12802 / CCUG 47099 / CIP 106680 / NCIMB 13871 / Dsij</strain>
    </source>
</reference>
<dbReference type="AlphaFoldDB" id="G0L8Q3"/>
<evidence type="ECO:0000313" key="1">
    <source>
        <dbReference type="EMBL" id="CAZ97757.1"/>
    </source>
</evidence>
<accession>G0L8Q3</accession>
<organism evidence="1 2">
    <name type="scientific">Zobellia galactanivorans (strain DSM 12802 / CCUG 47099 / CIP 106680 / NCIMB 13871 / Dsij)</name>
    <dbReference type="NCBI Taxonomy" id="63186"/>
    <lineage>
        <taxon>Bacteria</taxon>
        <taxon>Pseudomonadati</taxon>
        <taxon>Bacteroidota</taxon>
        <taxon>Flavobacteriia</taxon>
        <taxon>Flavobacteriales</taxon>
        <taxon>Flavobacteriaceae</taxon>
        <taxon>Zobellia</taxon>
    </lineage>
</organism>
<dbReference type="KEGG" id="zga:ZOBELLIA_3619"/>
<protein>
    <submittedName>
        <fullName evidence="1">Uncharacterized protein</fullName>
    </submittedName>
</protein>
<name>G0L8Q3_ZOBGA</name>
<keyword evidence="2" id="KW-1185">Reference proteome</keyword>
<proteinExistence type="predicted"/>
<gene>
    <name evidence="1" type="ordered locus">zobellia_3619</name>
</gene>
<sequence>MCKTNAPRYKVKYLGAITHFFEGFEKGLFKTY</sequence>
<dbReference type="Proteomes" id="UP000008898">
    <property type="component" value="Chromosome"/>
</dbReference>
<dbReference type="HOGENOM" id="CLU_3392150_0_0_10"/>
<dbReference type="EMBL" id="FP476056">
    <property type="protein sequence ID" value="CAZ97757.1"/>
    <property type="molecule type" value="Genomic_DNA"/>
</dbReference>
<evidence type="ECO:0000313" key="2">
    <source>
        <dbReference type="Proteomes" id="UP000008898"/>
    </source>
</evidence>